<keyword evidence="2" id="KW-1185">Reference proteome</keyword>
<dbReference type="AlphaFoldDB" id="A0A0L8AL84"/>
<dbReference type="OrthoDB" id="838358at2"/>
<comment type="caution">
    <text evidence="1">The sequence shown here is derived from an EMBL/GenBank/DDBJ whole genome shotgun (WGS) entry which is preliminary data.</text>
</comment>
<accession>A0A0L8AL84</accession>
<dbReference type="Proteomes" id="UP000036908">
    <property type="component" value="Unassembled WGS sequence"/>
</dbReference>
<proteinExistence type="predicted"/>
<evidence type="ECO:0008006" key="3">
    <source>
        <dbReference type="Google" id="ProtNLM"/>
    </source>
</evidence>
<organism evidence="1 2">
    <name type="scientific">Roseivirga seohaensis subsp. aquiponti</name>
    <dbReference type="NCBI Taxonomy" id="1566026"/>
    <lineage>
        <taxon>Bacteria</taxon>
        <taxon>Pseudomonadati</taxon>
        <taxon>Bacteroidota</taxon>
        <taxon>Cytophagia</taxon>
        <taxon>Cytophagales</taxon>
        <taxon>Roseivirgaceae</taxon>
        <taxon>Roseivirga</taxon>
    </lineage>
</organism>
<sequence>MPKRKAILISSSSNGRKAIYVDVENAAQILAFLGSKQSYLNKFEIVKDLILERNMPPRDLYDKEDFEKGCEHITAIKLAKGKDNPRIYCQQYTHAEKKVFVIIACELLEKKKSEGLTNKEKQLIRKVAKYDYELED</sequence>
<protein>
    <recommendedName>
        <fullName evidence="3">Addiction module toxin RelE</fullName>
    </recommendedName>
</protein>
<dbReference type="RefSeq" id="WP_053223348.1">
    <property type="nucleotide sequence ID" value="NZ_JSVA01000009.1"/>
</dbReference>
<gene>
    <name evidence="1" type="ORF">OB69_08795</name>
</gene>
<evidence type="ECO:0000313" key="2">
    <source>
        <dbReference type="Proteomes" id="UP000036908"/>
    </source>
</evidence>
<name>A0A0L8AL84_9BACT</name>
<reference evidence="2" key="1">
    <citation type="submission" date="2014-11" db="EMBL/GenBank/DDBJ databases">
        <title>Genome sequencing of Roseivirga sp. D-25.</title>
        <authorList>
            <person name="Selvaratnam C."/>
            <person name="Thevarajoo S."/>
            <person name="Goh K.M."/>
            <person name="Eee R."/>
            <person name="Chan K.-G."/>
            <person name="Chong C.S."/>
        </authorList>
    </citation>
    <scope>NUCLEOTIDE SEQUENCE [LARGE SCALE GENOMIC DNA]</scope>
    <source>
        <strain evidence="2">D-25</strain>
    </source>
</reference>
<evidence type="ECO:0000313" key="1">
    <source>
        <dbReference type="EMBL" id="KOF02930.1"/>
    </source>
</evidence>
<dbReference type="EMBL" id="JSVA01000009">
    <property type="protein sequence ID" value="KOF02930.1"/>
    <property type="molecule type" value="Genomic_DNA"/>
</dbReference>
<dbReference type="PATRIC" id="fig|1566026.4.peg.3592"/>